<dbReference type="EMBL" id="FOZZ01000003">
    <property type="protein sequence ID" value="SFS61795.1"/>
    <property type="molecule type" value="Genomic_DNA"/>
</dbReference>
<evidence type="ECO:0000313" key="1">
    <source>
        <dbReference type="EMBL" id="SFS61795.1"/>
    </source>
</evidence>
<proteinExistence type="predicted"/>
<keyword evidence="2" id="KW-1185">Reference proteome</keyword>
<protein>
    <submittedName>
        <fullName evidence="1">Uncharacterized protein</fullName>
    </submittedName>
</protein>
<reference evidence="1 2" key="1">
    <citation type="submission" date="2016-10" db="EMBL/GenBank/DDBJ databases">
        <authorList>
            <person name="de Groot N.N."/>
        </authorList>
    </citation>
    <scope>NUCLEOTIDE SEQUENCE [LARGE SCALE GENOMIC DNA]</scope>
    <source>
        <strain evidence="1 2">DSM 22789</strain>
    </source>
</reference>
<evidence type="ECO:0000313" key="2">
    <source>
        <dbReference type="Proteomes" id="UP000198785"/>
    </source>
</evidence>
<name>A0A1I6RAX2_9SPHI</name>
<dbReference type="AlphaFoldDB" id="A0A1I6RAX2"/>
<accession>A0A1I6RAX2</accession>
<organism evidence="1 2">
    <name type="scientific">Sphingobacterium wenxiniae</name>
    <dbReference type="NCBI Taxonomy" id="683125"/>
    <lineage>
        <taxon>Bacteria</taxon>
        <taxon>Pseudomonadati</taxon>
        <taxon>Bacteroidota</taxon>
        <taxon>Sphingobacteriia</taxon>
        <taxon>Sphingobacteriales</taxon>
        <taxon>Sphingobacteriaceae</taxon>
        <taxon>Sphingobacterium</taxon>
    </lineage>
</organism>
<sequence length="38" mass="4350">MRHCEEYNDEAIYIFTVTPRQNRDTVASGDGRITSTDS</sequence>
<gene>
    <name evidence="1" type="ORF">SAMN05660206_103290</name>
</gene>
<dbReference type="STRING" id="683125.SAMN05660206_103290"/>
<dbReference type="Proteomes" id="UP000198785">
    <property type="component" value="Unassembled WGS sequence"/>
</dbReference>